<gene>
    <name evidence="1" type="ORF">NEPTK9_001399</name>
</gene>
<sequence>MMKKKLFTPLVAAMMTLPLVGEEEATKTEPIQAEEIAAPAQKLLDEVLSDYRAGHYNSFLKKMDNNYTTANKKWEYNGLLEERKTLSSMVNEYQSEKSDAYKKEVATLYEAQNRELVAICLSHPNEKISREVRDMVFFTPTPHEQESIDFIHNLGHKFKGDGKTPLENQLIRIDIEFWLKGLSLGIAHSQNKMNHDAYQKKYLVLQIEKVKQMQQACEEGDLVDEKTKDYVNTAIEVLPKVHASATTRKYLTALGRGKIAPQNDLEKQLQVVMVKYLEKEETLSTKHFGK</sequence>
<accession>A0ABS0B107</accession>
<reference evidence="1 2" key="1">
    <citation type="submission" date="2020-01" db="EMBL/GenBank/DDBJ databases">
        <title>Draft genome sequence of Cand. Neptunochlamydia vexilliferae K9.</title>
        <authorList>
            <person name="Schulz F."/>
            <person name="Koestlbacher S."/>
            <person name="Wascher F."/>
            <person name="Pizzetti I."/>
            <person name="Horn M."/>
        </authorList>
    </citation>
    <scope>NUCLEOTIDE SEQUENCE [LARGE SCALE GENOMIC DNA]</scope>
    <source>
        <strain evidence="1 2">K9</strain>
    </source>
</reference>
<comment type="caution">
    <text evidence="1">The sequence shown here is derived from an EMBL/GenBank/DDBJ whole genome shotgun (WGS) entry which is preliminary data.</text>
</comment>
<evidence type="ECO:0000313" key="1">
    <source>
        <dbReference type="EMBL" id="MBF5059880.1"/>
    </source>
</evidence>
<name>A0ABS0B107_9BACT</name>
<dbReference type="Proteomes" id="UP001194714">
    <property type="component" value="Unassembled WGS sequence"/>
</dbReference>
<proteinExistence type="predicted"/>
<evidence type="ECO:0000313" key="2">
    <source>
        <dbReference type="Proteomes" id="UP001194714"/>
    </source>
</evidence>
<protein>
    <submittedName>
        <fullName evidence="1">Uncharacterized protein</fullName>
    </submittedName>
</protein>
<dbReference type="EMBL" id="JAAEJV010000048">
    <property type="protein sequence ID" value="MBF5059880.1"/>
    <property type="molecule type" value="Genomic_DNA"/>
</dbReference>
<keyword evidence="2" id="KW-1185">Reference proteome</keyword>
<organism evidence="1 2">
    <name type="scientific">Candidatus Neptunichlamydia vexilliferae</name>
    <dbReference type="NCBI Taxonomy" id="1651774"/>
    <lineage>
        <taxon>Bacteria</taxon>
        <taxon>Pseudomonadati</taxon>
        <taxon>Chlamydiota</taxon>
        <taxon>Chlamydiia</taxon>
        <taxon>Parachlamydiales</taxon>
        <taxon>Simkaniaceae</taxon>
        <taxon>Candidatus Neptunichlamydia</taxon>
    </lineage>
</organism>